<gene>
    <name evidence="1" type="ORF">ARN_01440</name>
</gene>
<reference evidence="1" key="1">
    <citation type="journal article" date="2010" name="Insect Mol. Biol.">
        <title>The draft genome sequence of Arsenophonus nasoniae, son-killer bacterium of Nasonia vitripennis, reveals genes associated with virulence and symbiosis.</title>
        <authorList>
            <person name="Wilkes T."/>
            <person name="Darby A.C."/>
            <person name="Choi J."/>
            <person name="Colborne J.K."/>
            <person name="Werren J.H."/>
            <person name="Hurst G.D.D."/>
        </authorList>
    </citation>
    <scope>NUCLEOTIDE SEQUENCE</scope>
</reference>
<evidence type="ECO:0000313" key="1">
    <source>
        <dbReference type="EMBL" id="CBA71473.1"/>
    </source>
</evidence>
<dbReference type="EMBL" id="FN545154">
    <property type="protein sequence ID" value="CBA71473.1"/>
    <property type="molecule type" value="Genomic_DNA"/>
</dbReference>
<dbReference type="AlphaFoldDB" id="D2TVU3"/>
<protein>
    <submittedName>
        <fullName evidence="1">Uncharacterized protein</fullName>
    </submittedName>
</protein>
<sequence length="54" mass="6627">MNCPYFLSNIKYTRYVMLKFVAAKINQFLQDRLYLNNISTQTIFDRYYKSINNF</sequence>
<proteinExistence type="predicted"/>
<accession>D2TVU3</accession>
<name>D2TVU3_9GAMM</name>
<organism evidence="1">
    <name type="scientific">Arsenophonus nasoniae</name>
    <name type="common">son-killer infecting Nasonia vitripennis</name>
    <dbReference type="NCBI Taxonomy" id="638"/>
    <lineage>
        <taxon>Bacteria</taxon>
        <taxon>Pseudomonadati</taxon>
        <taxon>Pseudomonadota</taxon>
        <taxon>Gammaproteobacteria</taxon>
        <taxon>Enterobacterales</taxon>
        <taxon>Morganellaceae</taxon>
        <taxon>Arsenophonus</taxon>
    </lineage>
</organism>